<protein>
    <submittedName>
        <fullName evidence="2">Uncharacterized protein</fullName>
    </submittedName>
</protein>
<evidence type="ECO:0000313" key="3">
    <source>
        <dbReference type="Proteomes" id="UP000266841"/>
    </source>
</evidence>
<keyword evidence="3" id="KW-1185">Reference proteome</keyword>
<feature type="region of interest" description="Disordered" evidence="1">
    <location>
        <begin position="96"/>
        <end position="116"/>
    </location>
</feature>
<dbReference type="Proteomes" id="UP000266841">
    <property type="component" value="Unassembled WGS sequence"/>
</dbReference>
<reference evidence="2 3" key="1">
    <citation type="journal article" date="2012" name="Genome Biol.">
        <title>Genome and low-iron response of an oceanic diatom adapted to chronic iron limitation.</title>
        <authorList>
            <person name="Lommer M."/>
            <person name="Specht M."/>
            <person name="Roy A.S."/>
            <person name="Kraemer L."/>
            <person name="Andreson R."/>
            <person name="Gutowska M.A."/>
            <person name="Wolf J."/>
            <person name="Bergner S.V."/>
            <person name="Schilhabel M.B."/>
            <person name="Klostermeier U.C."/>
            <person name="Beiko R.G."/>
            <person name="Rosenstiel P."/>
            <person name="Hippler M."/>
            <person name="Laroche J."/>
        </authorList>
    </citation>
    <scope>NUCLEOTIDE SEQUENCE [LARGE SCALE GENOMIC DNA]</scope>
    <source>
        <strain evidence="2 3">CCMP1005</strain>
    </source>
</reference>
<organism evidence="2 3">
    <name type="scientific">Thalassiosira oceanica</name>
    <name type="common">Marine diatom</name>
    <dbReference type="NCBI Taxonomy" id="159749"/>
    <lineage>
        <taxon>Eukaryota</taxon>
        <taxon>Sar</taxon>
        <taxon>Stramenopiles</taxon>
        <taxon>Ochrophyta</taxon>
        <taxon>Bacillariophyta</taxon>
        <taxon>Coscinodiscophyceae</taxon>
        <taxon>Thalassiosirophycidae</taxon>
        <taxon>Thalassiosirales</taxon>
        <taxon>Thalassiosiraceae</taxon>
        <taxon>Thalassiosira</taxon>
    </lineage>
</organism>
<gene>
    <name evidence="2" type="ORF">THAOC_10691</name>
</gene>
<dbReference type="EMBL" id="AGNL01011921">
    <property type="protein sequence ID" value="EJK68155.1"/>
    <property type="molecule type" value="Genomic_DNA"/>
</dbReference>
<accession>K0SRZ1</accession>
<name>K0SRZ1_THAOC</name>
<proteinExistence type="predicted"/>
<sequence length="242" mass="26363">MAPLGRRKLLLNHGLNQTAVSKIKSRLIDEVTPRQRRRCLICKSELGREANRQRPASGVQGDDGFYHDRPSALYMPTSPFGRSVASVNLKQPSMHRTNAADNHRSVGSDRADGSSWEGACLEEPSARFGDMSSDETAATEFNDSVGQSVGAMGAVIGPPEDPEVARGHGGARLSLSLLCRPNRPSPRRQGAVAALQMCREIFTQGRSSSNGLSTRKENLTILDLQHFNPLLPWAIRHSEIVA</sequence>
<feature type="compositionally biased region" description="Basic and acidic residues" evidence="1">
    <location>
        <begin position="101"/>
        <end position="112"/>
    </location>
</feature>
<comment type="caution">
    <text evidence="2">The sequence shown here is derived from an EMBL/GenBank/DDBJ whole genome shotgun (WGS) entry which is preliminary data.</text>
</comment>
<evidence type="ECO:0000256" key="1">
    <source>
        <dbReference type="SAM" id="MobiDB-lite"/>
    </source>
</evidence>
<evidence type="ECO:0000313" key="2">
    <source>
        <dbReference type="EMBL" id="EJK68155.1"/>
    </source>
</evidence>
<dbReference type="AlphaFoldDB" id="K0SRZ1"/>